<keyword evidence="3" id="KW-1185">Reference proteome</keyword>
<keyword evidence="1" id="KW-0812">Transmembrane</keyword>
<evidence type="ECO:0000256" key="1">
    <source>
        <dbReference type="SAM" id="Phobius"/>
    </source>
</evidence>
<accession>A0AAD2D5Z5</accession>
<name>A0AAD2D5Z5_EUPCR</name>
<feature type="transmembrane region" description="Helical" evidence="1">
    <location>
        <begin position="103"/>
        <end position="127"/>
    </location>
</feature>
<organism evidence="2 3">
    <name type="scientific">Euplotes crassus</name>
    <dbReference type="NCBI Taxonomy" id="5936"/>
    <lineage>
        <taxon>Eukaryota</taxon>
        <taxon>Sar</taxon>
        <taxon>Alveolata</taxon>
        <taxon>Ciliophora</taxon>
        <taxon>Intramacronucleata</taxon>
        <taxon>Spirotrichea</taxon>
        <taxon>Hypotrichia</taxon>
        <taxon>Euplotida</taxon>
        <taxon>Euplotidae</taxon>
        <taxon>Moneuplotes</taxon>
    </lineage>
</organism>
<gene>
    <name evidence="2" type="ORF">ECRASSUSDP1_LOCUS24042</name>
</gene>
<feature type="transmembrane region" description="Helical" evidence="1">
    <location>
        <begin position="73"/>
        <end position="97"/>
    </location>
</feature>
<feature type="transmembrane region" description="Helical" evidence="1">
    <location>
        <begin position="42"/>
        <end position="61"/>
    </location>
</feature>
<sequence length="165" mass="18715">MIYSNRSKTADLNPIFGQINLWMVVLELGFTAYLVISNLENGIYAIPFLVIDLVPSILFHLDPNIIHNRFFRWFARIMSNLELGLIFIGLLVAAITVEELSHLLLIPIVLVLNATNILIPITMLIILNHEDNKSSQVVYLVPIDPRQALPDSKPQAFEEHFLEAV</sequence>
<reference evidence="2" key="1">
    <citation type="submission" date="2023-07" db="EMBL/GenBank/DDBJ databases">
        <authorList>
            <consortium name="AG Swart"/>
            <person name="Singh M."/>
            <person name="Singh A."/>
            <person name="Seah K."/>
            <person name="Emmerich C."/>
        </authorList>
    </citation>
    <scope>NUCLEOTIDE SEQUENCE</scope>
    <source>
        <strain evidence="2">DP1</strain>
    </source>
</reference>
<feature type="transmembrane region" description="Helical" evidence="1">
    <location>
        <begin position="12"/>
        <end position="36"/>
    </location>
</feature>
<keyword evidence="1" id="KW-1133">Transmembrane helix</keyword>
<dbReference type="EMBL" id="CAMPGE010024750">
    <property type="protein sequence ID" value="CAI2382564.1"/>
    <property type="molecule type" value="Genomic_DNA"/>
</dbReference>
<proteinExistence type="predicted"/>
<evidence type="ECO:0000313" key="2">
    <source>
        <dbReference type="EMBL" id="CAI2382564.1"/>
    </source>
</evidence>
<dbReference type="AlphaFoldDB" id="A0AAD2D5Z5"/>
<keyword evidence="1" id="KW-0472">Membrane</keyword>
<protein>
    <submittedName>
        <fullName evidence="2">Uncharacterized protein</fullName>
    </submittedName>
</protein>
<evidence type="ECO:0000313" key="3">
    <source>
        <dbReference type="Proteomes" id="UP001295684"/>
    </source>
</evidence>
<comment type="caution">
    <text evidence="2">The sequence shown here is derived from an EMBL/GenBank/DDBJ whole genome shotgun (WGS) entry which is preliminary data.</text>
</comment>
<dbReference type="Proteomes" id="UP001295684">
    <property type="component" value="Unassembled WGS sequence"/>
</dbReference>